<protein>
    <recommendedName>
        <fullName evidence="1">Putative restriction endonuclease domain-containing protein</fullName>
    </recommendedName>
</protein>
<reference evidence="2" key="2">
    <citation type="submission" date="2020-09" db="EMBL/GenBank/DDBJ databases">
        <authorList>
            <person name="Sun Q."/>
            <person name="Ohkuma M."/>
        </authorList>
    </citation>
    <scope>NUCLEOTIDE SEQUENCE</scope>
    <source>
        <strain evidence="2">JCM 4059</strain>
    </source>
</reference>
<dbReference type="InterPro" id="IPR011335">
    <property type="entry name" value="Restrct_endonuc-II-like"/>
</dbReference>
<dbReference type="Pfam" id="PF05685">
    <property type="entry name" value="Uma2"/>
    <property type="match status" value="1"/>
</dbReference>
<sequence length="186" mass="20229">MDHAGRRAIAEELMKHAPDAIAGVEITPDGILMMPSPSGTHELVAMRLRHQLDPQLAEGLVAHTGGDVEDPALGLLRRPDLVVLPEAAMDTAGSFRPRDLELVAEIASPATHSNDYTQKVYDYAAMGIALYLLIDPRKGTAAVMSDPGTCADGRFSYRARHNYVFGDKVSVGPWTVDTSEFRRYPS</sequence>
<organism evidence="2 3">
    <name type="scientific">Streptomyces mashuensis</name>
    <dbReference type="NCBI Taxonomy" id="33904"/>
    <lineage>
        <taxon>Bacteria</taxon>
        <taxon>Bacillati</taxon>
        <taxon>Actinomycetota</taxon>
        <taxon>Actinomycetes</taxon>
        <taxon>Kitasatosporales</taxon>
        <taxon>Streptomycetaceae</taxon>
        <taxon>Streptomyces</taxon>
    </lineage>
</organism>
<dbReference type="SUPFAM" id="SSF52980">
    <property type="entry name" value="Restriction endonuclease-like"/>
    <property type="match status" value="1"/>
</dbReference>
<evidence type="ECO:0000313" key="3">
    <source>
        <dbReference type="Proteomes" id="UP000638313"/>
    </source>
</evidence>
<dbReference type="PANTHER" id="PTHR35400:SF3">
    <property type="entry name" value="SLL1072 PROTEIN"/>
    <property type="match status" value="1"/>
</dbReference>
<name>A0A919B235_9ACTN</name>
<dbReference type="Proteomes" id="UP000638313">
    <property type="component" value="Unassembled WGS sequence"/>
</dbReference>
<dbReference type="Gene3D" id="3.90.1570.10">
    <property type="entry name" value="tt1808, chain A"/>
    <property type="match status" value="1"/>
</dbReference>
<dbReference type="InterPro" id="IPR012296">
    <property type="entry name" value="Nuclease_put_TT1808"/>
</dbReference>
<dbReference type="CDD" id="cd06260">
    <property type="entry name" value="DUF820-like"/>
    <property type="match status" value="1"/>
</dbReference>
<dbReference type="RefSeq" id="WP_190129771.1">
    <property type="nucleotide sequence ID" value="NZ_BNBD01000004.1"/>
</dbReference>
<gene>
    <name evidence="2" type="ORF">GCM10010218_27270</name>
</gene>
<reference evidence="2" key="1">
    <citation type="journal article" date="2014" name="Int. J. Syst. Evol. Microbiol.">
        <title>Complete genome sequence of Corynebacterium casei LMG S-19264T (=DSM 44701T), isolated from a smear-ripened cheese.</title>
        <authorList>
            <consortium name="US DOE Joint Genome Institute (JGI-PGF)"/>
            <person name="Walter F."/>
            <person name="Albersmeier A."/>
            <person name="Kalinowski J."/>
            <person name="Ruckert C."/>
        </authorList>
    </citation>
    <scope>NUCLEOTIDE SEQUENCE</scope>
    <source>
        <strain evidence="2">JCM 4059</strain>
    </source>
</reference>
<dbReference type="InterPro" id="IPR008538">
    <property type="entry name" value="Uma2"/>
</dbReference>
<dbReference type="EMBL" id="BNBD01000004">
    <property type="protein sequence ID" value="GHF44462.1"/>
    <property type="molecule type" value="Genomic_DNA"/>
</dbReference>
<dbReference type="PANTHER" id="PTHR35400">
    <property type="entry name" value="SLR1083 PROTEIN"/>
    <property type="match status" value="1"/>
</dbReference>
<evidence type="ECO:0000313" key="2">
    <source>
        <dbReference type="EMBL" id="GHF44462.1"/>
    </source>
</evidence>
<keyword evidence="3" id="KW-1185">Reference proteome</keyword>
<evidence type="ECO:0000259" key="1">
    <source>
        <dbReference type="Pfam" id="PF05685"/>
    </source>
</evidence>
<dbReference type="AlphaFoldDB" id="A0A919B235"/>
<feature type="domain" description="Putative restriction endonuclease" evidence="1">
    <location>
        <begin position="29"/>
        <end position="147"/>
    </location>
</feature>
<proteinExistence type="predicted"/>
<comment type="caution">
    <text evidence="2">The sequence shown here is derived from an EMBL/GenBank/DDBJ whole genome shotgun (WGS) entry which is preliminary data.</text>
</comment>
<accession>A0A919B235</accession>